<evidence type="ECO:0000256" key="2">
    <source>
        <dbReference type="ARBA" id="ARBA00022695"/>
    </source>
</evidence>
<gene>
    <name evidence="6" type="ORF">GCM10011383_43220</name>
</gene>
<evidence type="ECO:0000313" key="7">
    <source>
        <dbReference type="Proteomes" id="UP000632273"/>
    </source>
</evidence>
<keyword evidence="7" id="KW-1185">Reference proteome</keyword>
<evidence type="ECO:0000313" key="6">
    <source>
        <dbReference type="EMBL" id="GGF27009.1"/>
    </source>
</evidence>
<evidence type="ECO:0000259" key="5">
    <source>
        <dbReference type="Pfam" id="PF26305"/>
    </source>
</evidence>
<organism evidence="6 7">
    <name type="scientific">Hymenobacter cavernae</name>
    <dbReference type="NCBI Taxonomy" id="2044852"/>
    <lineage>
        <taxon>Bacteria</taxon>
        <taxon>Pseudomonadati</taxon>
        <taxon>Bacteroidota</taxon>
        <taxon>Cytophagia</taxon>
        <taxon>Cytophagales</taxon>
        <taxon>Hymenobacteraceae</taxon>
        <taxon>Hymenobacter</taxon>
    </lineage>
</organism>
<dbReference type="Proteomes" id="UP000632273">
    <property type="component" value="Unassembled WGS sequence"/>
</dbReference>
<keyword evidence="3" id="KW-0547">Nucleotide-binding</keyword>
<keyword evidence="2" id="KW-0548">Nucleotidyltransferase</keyword>
<accession>A0ABQ1UWQ4</accession>
<proteinExistence type="predicted"/>
<evidence type="ECO:0000256" key="3">
    <source>
        <dbReference type="ARBA" id="ARBA00022741"/>
    </source>
</evidence>
<reference evidence="7" key="1">
    <citation type="journal article" date="2019" name="Int. J. Syst. Evol. Microbiol.">
        <title>The Global Catalogue of Microorganisms (GCM) 10K type strain sequencing project: providing services to taxonomists for standard genome sequencing and annotation.</title>
        <authorList>
            <consortium name="The Broad Institute Genomics Platform"/>
            <consortium name="The Broad Institute Genome Sequencing Center for Infectious Disease"/>
            <person name="Wu L."/>
            <person name="Ma J."/>
        </authorList>
    </citation>
    <scope>NUCLEOTIDE SEQUENCE [LARGE SCALE GENOMIC DNA]</scope>
    <source>
        <strain evidence="7">CGMCC 1.15197</strain>
    </source>
</reference>
<dbReference type="Pfam" id="PF26305">
    <property type="entry name" value="CD_NTase_C"/>
    <property type="match status" value="1"/>
</dbReference>
<dbReference type="InterPro" id="IPR058909">
    <property type="entry name" value="CD_NTase_C"/>
</dbReference>
<evidence type="ECO:0000256" key="1">
    <source>
        <dbReference type="ARBA" id="ARBA00022679"/>
    </source>
</evidence>
<sequence>MPQDYKLLTESVKDRINPDHLAFQRSFDEELGTLSYSGDVLVYVRLAMKGVPPEYTRRSRLAGERVKDHLSSLTNVSFRYQGSVMTNTHIIANSDIDLLTISDKFYYWDASSAKKAINENIYPAWQSEKLNREFNYSSYTGNVLDDLHNLRMDCERILSDKYSVCNIAKPKSIKIRNLDLKRDVDVVIANYYDDVLAILNDKIADYRGIQVYNKDTRTRGIPDYPFLSISRINSRGDETVGRIKKMIRFLKNLKAKSKADIILSSFDFNAICYEINPDSYKNLAFYELVPVLYRQTKSLSQNKWHSDSLMSVDGREPIFLNNPEKLSSLQAIHYEISIVYNDLLSTGKLGKIYV</sequence>
<name>A0ABQ1UWQ4_9BACT</name>
<comment type="caution">
    <text evidence="6">The sequence shown here is derived from an EMBL/GenBank/DDBJ whole genome shotgun (WGS) entry which is preliminary data.</text>
</comment>
<feature type="domain" description="cGAS/DncV-like nucleotidyltransferase C-terminal helical" evidence="5">
    <location>
        <begin position="232"/>
        <end position="326"/>
    </location>
</feature>
<protein>
    <recommendedName>
        <fullName evidence="5">cGAS/DncV-like nucleotidyltransferase C-terminal helical domain-containing protein</fullName>
    </recommendedName>
</protein>
<dbReference type="EMBL" id="BMHT01000011">
    <property type="protein sequence ID" value="GGF27009.1"/>
    <property type="molecule type" value="Genomic_DNA"/>
</dbReference>
<dbReference type="RefSeq" id="WP_229755411.1">
    <property type="nucleotide sequence ID" value="NZ_BMHT01000011.1"/>
</dbReference>
<evidence type="ECO:0000256" key="4">
    <source>
        <dbReference type="ARBA" id="ARBA00023118"/>
    </source>
</evidence>
<keyword evidence="4" id="KW-0051">Antiviral defense</keyword>
<keyword evidence="1" id="KW-0808">Transferase</keyword>